<evidence type="ECO:0000313" key="2">
    <source>
        <dbReference type="EMBL" id="TGE25640.1"/>
    </source>
</evidence>
<evidence type="ECO:0000256" key="1">
    <source>
        <dbReference type="SAM" id="SignalP"/>
    </source>
</evidence>
<keyword evidence="1" id="KW-0732">Signal</keyword>
<sequence>MRIFSSSYLPKLALVGSLAAALVSCEDPELPEAKPVSASTVGQSKVLVVNAAPGSTGIAATAENISLGAPLAYLGSASTTFNAGQRLFVFNEPTNIAANPANYPKVGNPPVDAPPVNTTARTVTSRTSFLGGTNYTVFLTDQPTRPFVFPVTNTSDLGGIRTLIVTDNLAAPAAGKAKVRFFNLSPSLTTAVGVYNTTAPAAFLFSARSYRAVSTGSGSTLVNFNTFTEVNAGAYTLDVRATATAAPVVAAKVYTFEAGKIYTLYASGLTGSSTTPLALSVVTHN</sequence>
<proteinExistence type="predicted"/>
<dbReference type="Proteomes" id="UP000297549">
    <property type="component" value="Unassembled WGS sequence"/>
</dbReference>
<feature type="chain" id="PRO_5021357097" evidence="1">
    <location>
        <begin position="21"/>
        <end position="285"/>
    </location>
</feature>
<gene>
    <name evidence="2" type="ORF">E5K00_10750</name>
</gene>
<evidence type="ECO:0000313" key="3">
    <source>
        <dbReference type="Proteomes" id="UP000297549"/>
    </source>
</evidence>
<dbReference type="RefSeq" id="WP_135463218.1">
    <property type="nucleotide sequence ID" value="NZ_SRLC01000001.1"/>
</dbReference>
<feature type="signal peptide" evidence="1">
    <location>
        <begin position="1"/>
        <end position="20"/>
    </location>
</feature>
<dbReference type="EMBL" id="SRLC01000001">
    <property type="protein sequence ID" value="TGE25640.1"/>
    <property type="molecule type" value="Genomic_DNA"/>
</dbReference>
<keyword evidence="3" id="KW-1185">Reference proteome</keyword>
<reference evidence="2 3" key="1">
    <citation type="submission" date="2019-04" db="EMBL/GenBank/DDBJ databases">
        <authorList>
            <person name="Feng G."/>
            <person name="Zhang J."/>
            <person name="Zhu H."/>
        </authorList>
    </citation>
    <scope>NUCLEOTIDE SEQUENCE [LARGE SCALE GENOMIC DNA]</scope>
    <source>
        <strain evidence="2 3">JCM 31653</strain>
    </source>
</reference>
<name>A0A4Z0Q6C3_9BACT</name>
<organism evidence="2 3">
    <name type="scientific">Hymenobacter aquaticus</name>
    <dbReference type="NCBI Taxonomy" id="1867101"/>
    <lineage>
        <taxon>Bacteria</taxon>
        <taxon>Pseudomonadati</taxon>
        <taxon>Bacteroidota</taxon>
        <taxon>Cytophagia</taxon>
        <taxon>Cytophagales</taxon>
        <taxon>Hymenobacteraceae</taxon>
        <taxon>Hymenobacter</taxon>
    </lineage>
</organism>
<dbReference type="OrthoDB" id="9792011at2"/>
<dbReference type="PROSITE" id="PS51257">
    <property type="entry name" value="PROKAR_LIPOPROTEIN"/>
    <property type="match status" value="1"/>
</dbReference>
<accession>A0A4Z0Q6C3</accession>
<protein>
    <submittedName>
        <fullName evidence="2">DUF4397 domain-containing protein</fullName>
    </submittedName>
</protein>
<comment type="caution">
    <text evidence="2">The sequence shown here is derived from an EMBL/GenBank/DDBJ whole genome shotgun (WGS) entry which is preliminary data.</text>
</comment>
<dbReference type="AlphaFoldDB" id="A0A4Z0Q6C3"/>